<comment type="caution">
    <text evidence="2">The sequence shown here is derived from an EMBL/GenBank/DDBJ whole genome shotgun (WGS) entry which is preliminary data.</text>
</comment>
<reference evidence="2" key="1">
    <citation type="submission" date="2021-10" db="EMBL/GenBank/DDBJ databases">
        <title>Collection of gut derived symbiotic bacterial strains cultured from healthy donors.</title>
        <authorList>
            <person name="Lin H."/>
            <person name="Littmann E."/>
            <person name="Claire K."/>
            <person name="Pamer E."/>
        </authorList>
    </citation>
    <scope>NUCLEOTIDE SEQUENCE</scope>
    <source>
        <strain evidence="2">MSK.23.4</strain>
    </source>
</reference>
<dbReference type="AlphaFoldDB" id="A0AAJ1B137"/>
<proteinExistence type="predicted"/>
<name>A0AAJ1B137_MEDGN</name>
<accession>A0AAJ1B137</accession>
<gene>
    <name evidence="2" type="ORF">LIQ10_14950</name>
</gene>
<dbReference type="Proteomes" id="UP001297422">
    <property type="component" value="Unassembled WGS sequence"/>
</dbReference>
<organism evidence="2 3">
    <name type="scientific">Mediterraneibacter gnavus</name>
    <name type="common">Ruminococcus gnavus</name>
    <dbReference type="NCBI Taxonomy" id="33038"/>
    <lineage>
        <taxon>Bacteria</taxon>
        <taxon>Bacillati</taxon>
        <taxon>Bacillota</taxon>
        <taxon>Clostridia</taxon>
        <taxon>Lachnospirales</taxon>
        <taxon>Lachnospiraceae</taxon>
        <taxon>Mediterraneibacter</taxon>
    </lineage>
</organism>
<sequence>MSETKEFKKGNGEKPEEQETEEGEGNVEGYGYCSTHKQKCLNDCAFGGPAISHID</sequence>
<dbReference type="RefSeq" id="WP_173879654.1">
    <property type="nucleotide sequence ID" value="NZ_JAAIMT010000029.1"/>
</dbReference>
<evidence type="ECO:0000256" key="1">
    <source>
        <dbReference type="SAM" id="MobiDB-lite"/>
    </source>
</evidence>
<feature type="compositionally biased region" description="Basic and acidic residues" evidence="1">
    <location>
        <begin position="1"/>
        <end position="17"/>
    </location>
</feature>
<feature type="region of interest" description="Disordered" evidence="1">
    <location>
        <begin position="1"/>
        <end position="28"/>
    </location>
</feature>
<protein>
    <submittedName>
        <fullName evidence="2">Uncharacterized protein</fullName>
    </submittedName>
</protein>
<evidence type="ECO:0000313" key="3">
    <source>
        <dbReference type="Proteomes" id="UP001297422"/>
    </source>
</evidence>
<evidence type="ECO:0000313" key="2">
    <source>
        <dbReference type="EMBL" id="MCB5495014.1"/>
    </source>
</evidence>
<dbReference type="EMBL" id="JAJBNC010000028">
    <property type="protein sequence ID" value="MCB5495014.1"/>
    <property type="molecule type" value="Genomic_DNA"/>
</dbReference>